<dbReference type="InterPro" id="IPR005182">
    <property type="entry name" value="YdbS-like_PH"/>
</dbReference>
<proteinExistence type="predicted"/>
<organism evidence="2">
    <name type="scientific">hydrothermal vent metagenome</name>
    <dbReference type="NCBI Taxonomy" id="652676"/>
    <lineage>
        <taxon>unclassified sequences</taxon>
        <taxon>metagenomes</taxon>
        <taxon>ecological metagenomes</taxon>
    </lineage>
</organism>
<evidence type="ECO:0000313" key="2">
    <source>
        <dbReference type="EMBL" id="VAW30913.1"/>
    </source>
</evidence>
<dbReference type="PANTHER" id="PTHR37938">
    <property type="entry name" value="BLL0215 PROTEIN"/>
    <property type="match status" value="1"/>
</dbReference>
<name>A0A3B0URM3_9ZZZZ</name>
<evidence type="ECO:0000259" key="1">
    <source>
        <dbReference type="Pfam" id="PF03703"/>
    </source>
</evidence>
<dbReference type="Pfam" id="PF03703">
    <property type="entry name" value="bPH_2"/>
    <property type="match status" value="1"/>
</dbReference>
<dbReference type="AlphaFoldDB" id="A0A3B0URM3"/>
<dbReference type="EMBL" id="UOEU01000110">
    <property type="protein sequence ID" value="VAW30913.1"/>
    <property type="molecule type" value="Genomic_DNA"/>
</dbReference>
<sequence>MTIKEAQARIKARVWQAVAQAELDLSALDKETLESFVDLVTESALLEVDNELDVSLQTAVIEASVDSDEEEDEFGEEILWKGRPLLSLVLHYTITNERIKITSGLLGKVHENVELIRVQDVEHSQTFGERMLKIGDVTIRSHDPSHPEIVLHNIQDPDKVYEILRRAILNARKRHNFSYREEM</sequence>
<reference evidence="2" key="1">
    <citation type="submission" date="2018-06" db="EMBL/GenBank/DDBJ databases">
        <authorList>
            <person name="Zhirakovskaya E."/>
        </authorList>
    </citation>
    <scope>NUCLEOTIDE SEQUENCE</scope>
</reference>
<accession>A0A3B0URM3</accession>
<feature type="domain" description="YdbS-like PH" evidence="1">
    <location>
        <begin position="91"/>
        <end position="164"/>
    </location>
</feature>
<gene>
    <name evidence="2" type="ORF">MNBD_CHLOROFLEXI01-1742</name>
</gene>
<protein>
    <recommendedName>
        <fullName evidence="1">YdbS-like PH domain-containing protein</fullName>
    </recommendedName>
</protein>
<dbReference type="PANTHER" id="PTHR37938:SF1">
    <property type="entry name" value="BLL0215 PROTEIN"/>
    <property type="match status" value="1"/>
</dbReference>